<comment type="caution">
    <text evidence="2">The sequence shown here is derived from an EMBL/GenBank/DDBJ whole genome shotgun (WGS) entry which is preliminary data.</text>
</comment>
<keyword evidence="3" id="KW-1185">Reference proteome</keyword>
<evidence type="ECO:0000313" key="3">
    <source>
        <dbReference type="Proteomes" id="UP000282184"/>
    </source>
</evidence>
<organism evidence="2 3">
    <name type="scientific">Hymenobacter gummosus</name>
    <dbReference type="NCBI Taxonomy" id="1776032"/>
    <lineage>
        <taxon>Bacteria</taxon>
        <taxon>Pseudomonadati</taxon>
        <taxon>Bacteroidota</taxon>
        <taxon>Cytophagia</taxon>
        <taxon>Cytophagales</taxon>
        <taxon>Hymenobacteraceae</taxon>
        <taxon>Hymenobacter</taxon>
    </lineage>
</organism>
<dbReference type="AlphaFoldDB" id="A0A431U1U5"/>
<evidence type="ECO:0000256" key="1">
    <source>
        <dbReference type="SAM" id="MobiDB-lite"/>
    </source>
</evidence>
<gene>
    <name evidence="2" type="ORF">EJV47_13540</name>
</gene>
<accession>A0A431U1U5</accession>
<evidence type="ECO:0000313" key="2">
    <source>
        <dbReference type="EMBL" id="RTQ49166.1"/>
    </source>
</evidence>
<feature type="compositionally biased region" description="Polar residues" evidence="1">
    <location>
        <begin position="1"/>
        <end position="10"/>
    </location>
</feature>
<dbReference type="EMBL" id="RXOF01000007">
    <property type="protein sequence ID" value="RTQ49166.1"/>
    <property type="molecule type" value="Genomic_DNA"/>
</dbReference>
<dbReference type="Proteomes" id="UP000282184">
    <property type="component" value="Unassembled WGS sequence"/>
</dbReference>
<sequence>MQSPTHTALQSPEPGSDAVSTTDGLLVADVSKVEEALRRGVALRIGDIIVGLFPTLEGSA</sequence>
<feature type="region of interest" description="Disordered" evidence="1">
    <location>
        <begin position="1"/>
        <end position="21"/>
    </location>
</feature>
<protein>
    <submittedName>
        <fullName evidence="2">Uncharacterized protein</fullName>
    </submittedName>
</protein>
<name>A0A431U1U5_9BACT</name>
<reference evidence="2 3" key="1">
    <citation type="submission" date="2018-12" db="EMBL/GenBank/DDBJ databases">
        <title>Hymenobacter gummosus sp. nov., isolated from a spring.</title>
        <authorList>
            <person name="Nie L."/>
        </authorList>
    </citation>
    <scope>NUCLEOTIDE SEQUENCE [LARGE SCALE GENOMIC DNA]</scope>
    <source>
        <strain evidence="2 3">KCTC 52166</strain>
    </source>
</reference>
<proteinExistence type="predicted"/>
<dbReference type="RefSeq" id="WP_126693697.1">
    <property type="nucleotide sequence ID" value="NZ_RXOF01000007.1"/>
</dbReference>
<dbReference type="OrthoDB" id="9889328at2"/>